<evidence type="ECO:0000313" key="2">
    <source>
        <dbReference type="Proteomes" id="UP000050514"/>
    </source>
</evidence>
<dbReference type="AlphaFoldDB" id="A0A0P6XMD8"/>
<keyword evidence="2" id="KW-1185">Reference proteome</keyword>
<dbReference type="EMBL" id="LGHJ01000009">
    <property type="protein sequence ID" value="KPL77537.1"/>
    <property type="molecule type" value="Genomic_DNA"/>
</dbReference>
<reference evidence="1 2" key="1">
    <citation type="submission" date="2015-07" db="EMBL/GenBank/DDBJ databases">
        <title>Draft genome of Bellilinea caldifistulae DSM 17877.</title>
        <authorList>
            <person name="Hemp J."/>
            <person name="Ward L.M."/>
            <person name="Pace L.A."/>
            <person name="Fischer W.W."/>
        </authorList>
    </citation>
    <scope>NUCLEOTIDE SEQUENCE [LARGE SCALE GENOMIC DNA]</scope>
    <source>
        <strain evidence="1 2">GOMI-1</strain>
    </source>
</reference>
<dbReference type="Proteomes" id="UP000050514">
    <property type="component" value="Unassembled WGS sequence"/>
</dbReference>
<dbReference type="STRING" id="360411.AC812_03040"/>
<name>A0A0P6XMD8_9CHLR</name>
<comment type="caution">
    <text evidence="1">The sequence shown here is derived from an EMBL/GenBank/DDBJ whole genome shotgun (WGS) entry which is preliminary data.</text>
</comment>
<sequence length="71" mass="7422">MTADLNRAFVLADNLPAQAQLNAVAPSGTARNQLGFKEGFHFLGGDGLAIIADGYKNIPLHAARFDPDVAG</sequence>
<accession>A0A0P6XMD8</accession>
<organism evidence="1 2">
    <name type="scientific">Bellilinea caldifistulae</name>
    <dbReference type="NCBI Taxonomy" id="360411"/>
    <lineage>
        <taxon>Bacteria</taxon>
        <taxon>Bacillati</taxon>
        <taxon>Chloroflexota</taxon>
        <taxon>Anaerolineae</taxon>
        <taxon>Anaerolineales</taxon>
        <taxon>Anaerolineaceae</taxon>
        <taxon>Bellilinea</taxon>
    </lineage>
</organism>
<proteinExistence type="predicted"/>
<gene>
    <name evidence="1" type="ORF">AC812_03040</name>
</gene>
<evidence type="ECO:0000313" key="1">
    <source>
        <dbReference type="EMBL" id="KPL77537.1"/>
    </source>
</evidence>
<protein>
    <submittedName>
        <fullName evidence="1">Uncharacterized protein</fullName>
    </submittedName>
</protein>